<reference evidence="1" key="1">
    <citation type="submission" date="2018-02" db="EMBL/GenBank/DDBJ databases">
        <title>Rhizophora mucronata_Transcriptome.</title>
        <authorList>
            <person name="Meera S.P."/>
            <person name="Sreeshan A."/>
            <person name="Augustine A."/>
        </authorList>
    </citation>
    <scope>NUCLEOTIDE SEQUENCE</scope>
    <source>
        <tissue evidence="1">Leaf</tissue>
    </source>
</reference>
<proteinExistence type="predicted"/>
<name>A0A2P2NIV7_RHIMU</name>
<dbReference type="EMBL" id="GGEC01061948">
    <property type="protein sequence ID" value="MBX42432.1"/>
    <property type="molecule type" value="Transcribed_RNA"/>
</dbReference>
<dbReference type="AlphaFoldDB" id="A0A2P2NIV7"/>
<organism evidence="1">
    <name type="scientific">Rhizophora mucronata</name>
    <name type="common">Asiatic mangrove</name>
    <dbReference type="NCBI Taxonomy" id="61149"/>
    <lineage>
        <taxon>Eukaryota</taxon>
        <taxon>Viridiplantae</taxon>
        <taxon>Streptophyta</taxon>
        <taxon>Embryophyta</taxon>
        <taxon>Tracheophyta</taxon>
        <taxon>Spermatophyta</taxon>
        <taxon>Magnoliopsida</taxon>
        <taxon>eudicotyledons</taxon>
        <taxon>Gunneridae</taxon>
        <taxon>Pentapetalae</taxon>
        <taxon>rosids</taxon>
        <taxon>fabids</taxon>
        <taxon>Malpighiales</taxon>
        <taxon>Rhizophoraceae</taxon>
        <taxon>Rhizophora</taxon>
    </lineage>
</organism>
<protein>
    <submittedName>
        <fullName evidence="1">Uncharacterized protein</fullName>
    </submittedName>
</protein>
<sequence length="25" mass="2879">MMCPYFSISVTEPNPVLVSGSTFWW</sequence>
<accession>A0A2P2NIV7</accession>
<evidence type="ECO:0000313" key="1">
    <source>
        <dbReference type="EMBL" id="MBX42432.1"/>
    </source>
</evidence>